<protein>
    <submittedName>
        <fullName evidence="1">Uncharacterized protein</fullName>
    </submittedName>
</protein>
<sequence>MLVLARNFYQCQYHYFICVNISAIRKVTRNFYQCQYHYFICVNISAICKVTRNFYQCQYHILSVSMSVLYVKNTGITTILFSLSMPVL</sequence>
<organism evidence="1 2">
    <name type="scientific">Tegillarca granosa</name>
    <name type="common">Malaysian cockle</name>
    <name type="synonym">Anadara granosa</name>
    <dbReference type="NCBI Taxonomy" id="220873"/>
    <lineage>
        <taxon>Eukaryota</taxon>
        <taxon>Metazoa</taxon>
        <taxon>Spiralia</taxon>
        <taxon>Lophotrochozoa</taxon>
        <taxon>Mollusca</taxon>
        <taxon>Bivalvia</taxon>
        <taxon>Autobranchia</taxon>
        <taxon>Pteriomorphia</taxon>
        <taxon>Arcoida</taxon>
        <taxon>Arcoidea</taxon>
        <taxon>Arcidae</taxon>
        <taxon>Tegillarca</taxon>
    </lineage>
</organism>
<evidence type="ECO:0000313" key="2">
    <source>
        <dbReference type="Proteomes" id="UP001217089"/>
    </source>
</evidence>
<name>A0ABQ9ES84_TEGGR</name>
<dbReference type="EMBL" id="JARBDR010000813">
    <property type="protein sequence ID" value="KAJ8306445.1"/>
    <property type="molecule type" value="Genomic_DNA"/>
</dbReference>
<accession>A0ABQ9ES84</accession>
<dbReference type="Proteomes" id="UP001217089">
    <property type="component" value="Unassembled WGS sequence"/>
</dbReference>
<reference evidence="1 2" key="1">
    <citation type="submission" date="2022-12" db="EMBL/GenBank/DDBJ databases">
        <title>Chromosome-level genome of Tegillarca granosa.</title>
        <authorList>
            <person name="Kim J."/>
        </authorList>
    </citation>
    <scope>NUCLEOTIDE SEQUENCE [LARGE SCALE GENOMIC DNA]</scope>
    <source>
        <strain evidence="1">Teg-2019</strain>
        <tissue evidence="1">Adductor muscle</tissue>
    </source>
</reference>
<proteinExistence type="predicted"/>
<evidence type="ECO:0000313" key="1">
    <source>
        <dbReference type="EMBL" id="KAJ8306445.1"/>
    </source>
</evidence>
<keyword evidence="2" id="KW-1185">Reference proteome</keyword>
<comment type="caution">
    <text evidence="1">The sequence shown here is derived from an EMBL/GenBank/DDBJ whole genome shotgun (WGS) entry which is preliminary data.</text>
</comment>
<gene>
    <name evidence="1" type="ORF">KUTeg_016990</name>
</gene>